<evidence type="ECO:0000313" key="1">
    <source>
        <dbReference type="EMBL" id="KAK8243921.1"/>
    </source>
</evidence>
<name>A0ABR1YYX5_9PEZI</name>
<dbReference type="EMBL" id="JBBWRZ010000002">
    <property type="protein sequence ID" value="KAK8243921.1"/>
    <property type="molecule type" value="Genomic_DNA"/>
</dbReference>
<comment type="caution">
    <text evidence="1">The sequence shown here is derived from an EMBL/GenBank/DDBJ whole genome shotgun (WGS) entry which is preliminary data.</text>
</comment>
<reference evidence="1 2" key="1">
    <citation type="submission" date="2024-04" db="EMBL/GenBank/DDBJ databases">
        <title>Phyllosticta paracitricarpa is synonymous to the EU quarantine fungus P. citricarpa based on phylogenomic analyses.</title>
        <authorList>
            <consortium name="Lawrence Berkeley National Laboratory"/>
            <person name="Van Ingen-Buijs V.A."/>
            <person name="Van Westerhoven A.C."/>
            <person name="Haridas S."/>
            <person name="Skiadas P."/>
            <person name="Martin F."/>
            <person name="Groenewald J.Z."/>
            <person name="Crous P.W."/>
            <person name="Seidl M.F."/>
        </authorList>
    </citation>
    <scope>NUCLEOTIDE SEQUENCE [LARGE SCALE GENOMIC DNA]</scope>
    <source>
        <strain evidence="1 2">CBS 123374</strain>
    </source>
</reference>
<organism evidence="1 2">
    <name type="scientific">Phyllosticta capitalensis</name>
    <dbReference type="NCBI Taxonomy" id="121624"/>
    <lineage>
        <taxon>Eukaryota</taxon>
        <taxon>Fungi</taxon>
        <taxon>Dikarya</taxon>
        <taxon>Ascomycota</taxon>
        <taxon>Pezizomycotina</taxon>
        <taxon>Dothideomycetes</taxon>
        <taxon>Dothideomycetes incertae sedis</taxon>
        <taxon>Botryosphaeriales</taxon>
        <taxon>Phyllostictaceae</taxon>
        <taxon>Phyllosticta</taxon>
    </lineage>
</organism>
<evidence type="ECO:0000313" key="2">
    <source>
        <dbReference type="Proteomes" id="UP001492380"/>
    </source>
</evidence>
<proteinExistence type="predicted"/>
<accession>A0ABR1YYX5</accession>
<dbReference type="Proteomes" id="UP001492380">
    <property type="component" value="Unassembled WGS sequence"/>
</dbReference>
<protein>
    <recommendedName>
        <fullName evidence="3">F-box domain-containing protein</fullName>
    </recommendedName>
</protein>
<sequence>MKKRSKRQKKGKGRSRENIRQLDLVDCNNSGPSSPTRKGFLDLPGEVRNKIYEFLLTFDGCSDLTCNRTRFRITADLGRGLLLANKQLYHEAFSILIGQNAVVLGWVQLTDLFRRRRFHFNCIQFLELDYLWLNFQFSRPQTGESPERWIAIITSLPKLRKLHVDVFEMLFYDRISSHGPGYIANDCFRDWMEQKQEVAACQKLEEQHKKLMGFEFKMTEMVIVCQEHIHFTAGGTHTELPTSLPQLFRLVAEMLHGDDTS</sequence>
<gene>
    <name evidence="1" type="ORF">HDK90DRAFT_137499</name>
</gene>
<evidence type="ECO:0008006" key="3">
    <source>
        <dbReference type="Google" id="ProtNLM"/>
    </source>
</evidence>
<keyword evidence="2" id="KW-1185">Reference proteome</keyword>